<dbReference type="PANTHER" id="PTHR24320">
    <property type="entry name" value="RETINOL DEHYDROGENASE"/>
    <property type="match status" value="1"/>
</dbReference>
<dbReference type="SMART" id="SM00822">
    <property type="entry name" value="PKS_KR"/>
    <property type="match status" value="1"/>
</dbReference>
<name>A0A7I7ZQ02_9MYCO</name>
<keyword evidence="2" id="KW-0560">Oxidoreductase</keyword>
<evidence type="ECO:0000313" key="4">
    <source>
        <dbReference type="EMBL" id="TLH74341.1"/>
    </source>
</evidence>
<keyword evidence="5" id="KW-1185">Reference proteome</keyword>
<comment type="caution">
    <text evidence="4">The sequence shown here is derived from an EMBL/GenBank/DDBJ whole genome shotgun (WGS) entry which is preliminary data.</text>
</comment>
<proteinExistence type="inferred from homology"/>
<evidence type="ECO:0000256" key="2">
    <source>
        <dbReference type="ARBA" id="ARBA00023002"/>
    </source>
</evidence>
<feature type="domain" description="Ketoreductase" evidence="3">
    <location>
        <begin position="27"/>
        <end position="218"/>
    </location>
</feature>
<dbReference type="EMBL" id="POTM01000010">
    <property type="protein sequence ID" value="TLH74341.1"/>
    <property type="molecule type" value="Genomic_DNA"/>
</dbReference>
<dbReference type="InterPro" id="IPR057326">
    <property type="entry name" value="KR_dom"/>
</dbReference>
<dbReference type="Gene3D" id="3.40.50.720">
    <property type="entry name" value="NAD(P)-binding Rossmann-like Domain"/>
    <property type="match status" value="1"/>
</dbReference>
<comment type="similarity">
    <text evidence="1">Belongs to the short-chain dehydrogenases/reductases (SDR) family.</text>
</comment>
<dbReference type="InterPro" id="IPR002347">
    <property type="entry name" value="SDR_fam"/>
</dbReference>
<dbReference type="PRINTS" id="PR00081">
    <property type="entry name" value="GDHRDH"/>
</dbReference>
<dbReference type="PANTHER" id="PTHR24320:SF148">
    <property type="entry name" value="NAD(P)-BINDING ROSSMANN-FOLD SUPERFAMILY PROTEIN"/>
    <property type="match status" value="1"/>
</dbReference>
<dbReference type="Proteomes" id="UP000309984">
    <property type="component" value="Unassembled WGS sequence"/>
</dbReference>
<protein>
    <submittedName>
        <fullName evidence="4">Short-chain dehydrogenase</fullName>
    </submittedName>
</protein>
<dbReference type="Pfam" id="PF00106">
    <property type="entry name" value="adh_short"/>
    <property type="match status" value="1"/>
</dbReference>
<dbReference type="AlphaFoldDB" id="A0A7I7ZQ02"/>
<evidence type="ECO:0000256" key="1">
    <source>
        <dbReference type="ARBA" id="ARBA00006484"/>
    </source>
</evidence>
<accession>A0A7I7ZQ02</accession>
<reference evidence="4 5" key="1">
    <citation type="submission" date="2018-01" db="EMBL/GenBank/DDBJ databases">
        <title>Comparative genomics of Mycobacterium mucogenicum and Mycobacterium neoaurum clade members emphasizing tRNA and non-coding RNA.</title>
        <authorList>
            <person name="Behra P.R.K."/>
            <person name="Pettersson B.M.F."/>
            <person name="Das S."/>
            <person name="Dasgupta S."/>
            <person name="Kirsebom L.A."/>
        </authorList>
    </citation>
    <scope>NUCLEOTIDE SEQUENCE [LARGE SCALE GENOMIC DNA]</scope>
    <source>
        <strain evidence="4 5">DSM 45104</strain>
    </source>
</reference>
<dbReference type="SUPFAM" id="SSF51735">
    <property type="entry name" value="NAD(P)-binding Rossmann-fold domains"/>
    <property type="match status" value="1"/>
</dbReference>
<evidence type="ECO:0000313" key="5">
    <source>
        <dbReference type="Proteomes" id="UP000309984"/>
    </source>
</evidence>
<gene>
    <name evidence="4" type="ORF">C1S79_02425</name>
</gene>
<evidence type="ECO:0000259" key="3">
    <source>
        <dbReference type="SMART" id="SM00822"/>
    </source>
</evidence>
<dbReference type="RefSeq" id="WP_138247822.1">
    <property type="nucleotide sequence ID" value="NZ_AP022616.1"/>
</dbReference>
<dbReference type="GO" id="GO:0016491">
    <property type="term" value="F:oxidoreductase activity"/>
    <property type="evidence" value="ECO:0007669"/>
    <property type="project" value="UniProtKB-KW"/>
</dbReference>
<sequence length="310" mass="32317">MARSTGASATKVAKDWLDAHVPDQTGRTVLITGANGGLGAATARHLAAAGAQVILACRRPEQAAALAAEIGPAAQTLHLDLADLDSVKSAAAACGPVDTVVALAGVCHVPYGLTVDGFELHTGINHLGHFALVGQLLDRITDRVVVVTSRAHEFVGRPGFGRLMPADPGWRTRRYSAFDGYCQAKLANLLFANELQRRLTAAGSTVKSISAQPGWADTDAGMHSGRKWGDLSWRASCRAIGQPADVAALSITYAAAADDVAGGGYYGPDRFFGMRGLPAPAKAGRAATDQALMTANWVAAEHHTGVRYDI</sequence>
<organism evidence="4 5">
    <name type="scientific">Mycolicibacterium phocaicum</name>
    <dbReference type="NCBI Taxonomy" id="319706"/>
    <lineage>
        <taxon>Bacteria</taxon>
        <taxon>Bacillati</taxon>
        <taxon>Actinomycetota</taxon>
        <taxon>Actinomycetes</taxon>
        <taxon>Mycobacteriales</taxon>
        <taxon>Mycobacteriaceae</taxon>
        <taxon>Mycolicibacterium</taxon>
    </lineage>
</organism>
<dbReference type="InterPro" id="IPR036291">
    <property type="entry name" value="NAD(P)-bd_dom_sf"/>
</dbReference>